<keyword evidence="3" id="KW-1185">Reference proteome</keyword>
<evidence type="ECO:0008006" key="4">
    <source>
        <dbReference type="Google" id="ProtNLM"/>
    </source>
</evidence>
<organism evidence="2 3">
    <name type="scientific">Actinomyces massiliensis F0489</name>
    <dbReference type="NCBI Taxonomy" id="1125718"/>
    <lineage>
        <taxon>Bacteria</taxon>
        <taxon>Bacillati</taxon>
        <taxon>Actinomycetota</taxon>
        <taxon>Actinomycetes</taxon>
        <taxon>Actinomycetales</taxon>
        <taxon>Actinomycetaceae</taxon>
        <taxon>Actinomyces</taxon>
    </lineage>
</organism>
<feature type="compositionally biased region" description="Basic and acidic residues" evidence="1">
    <location>
        <begin position="34"/>
        <end position="44"/>
    </location>
</feature>
<sequence length="155" mass="16239">MIDHSRNDTDDSPHSPHQTEPLRRPTDQAGNKPAPEHESAEQSHARTALAIDGIACAAAAIGTVAIGHGSPLHIRCARAPLAAALGGTSALLLRSARRKPIRNADLERAALINLGWVLTCGIALRRPQSTLGTAVILSTAAFDAGAAVAQWRLRS</sequence>
<dbReference type="PATRIC" id="fig|1125718.3.peg.1256"/>
<proteinExistence type="predicted"/>
<evidence type="ECO:0000256" key="1">
    <source>
        <dbReference type="SAM" id="MobiDB-lite"/>
    </source>
</evidence>
<reference evidence="2 3" key="1">
    <citation type="submission" date="2012-05" db="EMBL/GenBank/DDBJ databases">
        <authorList>
            <person name="Harkins D.M."/>
            <person name="Madupu R."/>
            <person name="Durkin A.S."/>
            <person name="Torralba M."/>
            <person name="Methe B."/>
            <person name="Sutton G.G."/>
            <person name="Nelson K.E."/>
        </authorList>
    </citation>
    <scope>NUCLEOTIDE SEQUENCE [LARGE SCALE GENOMIC DNA]</scope>
    <source>
        <strain evidence="2 3">F0489</strain>
    </source>
</reference>
<evidence type="ECO:0000313" key="2">
    <source>
        <dbReference type="EMBL" id="EJF45325.1"/>
    </source>
</evidence>
<gene>
    <name evidence="2" type="ORF">HMPREF1318_0926</name>
</gene>
<feature type="region of interest" description="Disordered" evidence="1">
    <location>
        <begin position="1"/>
        <end position="45"/>
    </location>
</feature>
<protein>
    <recommendedName>
        <fullName evidence="4">DUF2568 domain-containing protein</fullName>
    </recommendedName>
</protein>
<name>J1HHK3_9ACTO</name>
<comment type="caution">
    <text evidence="2">The sequence shown here is derived from an EMBL/GenBank/DDBJ whole genome shotgun (WGS) entry which is preliminary data.</text>
</comment>
<dbReference type="RefSeq" id="WP_008731231.1">
    <property type="nucleotide sequence ID" value="NZ_AKFT01000098.1"/>
</dbReference>
<feature type="compositionally biased region" description="Basic and acidic residues" evidence="1">
    <location>
        <begin position="1"/>
        <end position="14"/>
    </location>
</feature>
<dbReference type="EMBL" id="AKFT01000098">
    <property type="protein sequence ID" value="EJF45325.1"/>
    <property type="molecule type" value="Genomic_DNA"/>
</dbReference>
<dbReference type="OrthoDB" id="9846876at2"/>
<evidence type="ECO:0000313" key="3">
    <source>
        <dbReference type="Proteomes" id="UP000002941"/>
    </source>
</evidence>
<dbReference type="Proteomes" id="UP000002941">
    <property type="component" value="Unassembled WGS sequence"/>
</dbReference>
<dbReference type="AlphaFoldDB" id="J1HHK3"/>
<accession>J1HHK3</accession>